<evidence type="ECO:0000313" key="1">
    <source>
        <dbReference type="EMBL" id="KAH0760972.1"/>
    </source>
</evidence>
<dbReference type="Proteomes" id="UP000826656">
    <property type="component" value="Unassembled WGS sequence"/>
</dbReference>
<keyword evidence="2" id="KW-1185">Reference proteome</keyword>
<comment type="caution">
    <text evidence="1">The sequence shown here is derived from an EMBL/GenBank/DDBJ whole genome shotgun (WGS) entry which is preliminary data.</text>
</comment>
<dbReference type="PANTHER" id="PTHR33710">
    <property type="entry name" value="BNAC02G09200D PROTEIN"/>
    <property type="match status" value="1"/>
</dbReference>
<sequence>MAALLETKVKAHKAHKLQLNEVPWKGDYYTWSNKQLGTDRICSRIDRVFGNLDWLMTWGHVITKYDLPYFYDHSPVILTIADNQWTCKVSFRFFNKWAEHSTFMDKVAEIWQKHMAPGTMANIWGKLRALRQVLKDLNIEEFKSTTTKINVVRQELLQIQEQINQQCTDELLCNEKQILMDIEKWSLVEESALRQKSRAK</sequence>
<dbReference type="PANTHER" id="PTHR33710:SF80">
    <property type="entry name" value="ENDONUCLEASE_EXONUCLEASE_PHOSPHATASE"/>
    <property type="match status" value="1"/>
</dbReference>
<evidence type="ECO:0000313" key="2">
    <source>
        <dbReference type="Proteomes" id="UP000826656"/>
    </source>
</evidence>
<accession>A0ABQ7VCG5</accession>
<name>A0ABQ7VCG5_SOLTU</name>
<proteinExistence type="predicted"/>
<evidence type="ECO:0008006" key="3">
    <source>
        <dbReference type="Google" id="ProtNLM"/>
    </source>
</evidence>
<organism evidence="1 2">
    <name type="scientific">Solanum tuberosum</name>
    <name type="common">Potato</name>
    <dbReference type="NCBI Taxonomy" id="4113"/>
    <lineage>
        <taxon>Eukaryota</taxon>
        <taxon>Viridiplantae</taxon>
        <taxon>Streptophyta</taxon>
        <taxon>Embryophyta</taxon>
        <taxon>Tracheophyta</taxon>
        <taxon>Spermatophyta</taxon>
        <taxon>Magnoliopsida</taxon>
        <taxon>eudicotyledons</taxon>
        <taxon>Gunneridae</taxon>
        <taxon>Pentapetalae</taxon>
        <taxon>asterids</taxon>
        <taxon>lamiids</taxon>
        <taxon>Solanales</taxon>
        <taxon>Solanaceae</taxon>
        <taxon>Solanoideae</taxon>
        <taxon>Solaneae</taxon>
        <taxon>Solanum</taxon>
    </lineage>
</organism>
<dbReference type="EMBL" id="JAIVGD010000013">
    <property type="protein sequence ID" value="KAH0760972.1"/>
    <property type="molecule type" value="Genomic_DNA"/>
</dbReference>
<gene>
    <name evidence="1" type="ORF">KY290_017045</name>
</gene>
<reference evidence="1 2" key="1">
    <citation type="journal article" date="2021" name="bioRxiv">
        <title>Chromosome-scale and haplotype-resolved genome assembly of a tetraploid potato cultivar.</title>
        <authorList>
            <person name="Sun H."/>
            <person name="Jiao W.-B."/>
            <person name="Krause K."/>
            <person name="Campoy J.A."/>
            <person name="Goel M."/>
            <person name="Folz-Donahue K."/>
            <person name="Kukat C."/>
            <person name="Huettel B."/>
            <person name="Schneeberger K."/>
        </authorList>
    </citation>
    <scope>NUCLEOTIDE SEQUENCE [LARGE SCALE GENOMIC DNA]</scope>
    <source>
        <strain evidence="1">SolTubOtavaFocal</strain>
        <tissue evidence="1">Leaves</tissue>
    </source>
</reference>
<protein>
    <recommendedName>
        <fullName evidence="3">Reverse transcriptase</fullName>
    </recommendedName>
</protein>